<dbReference type="PANTHER" id="PTHR36573:SF1">
    <property type="entry name" value="INTERMEMBRANE PHOSPHOLIPID TRANSPORT SYSTEM BINDING PROTEIN MLAC"/>
    <property type="match status" value="1"/>
</dbReference>
<organism evidence="1">
    <name type="scientific">hydrothermal vent metagenome</name>
    <dbReference type="NCBI Taxonomy" id="652676"/>
    <lineage>
        <taxon>unclassified sequences</taxon>
        <taxon>metagenomes</taxon>
        <taxon>ecological metagenomes</taxon>
    </lineage>
</organism>
<dbReference type="EMBL" id="FPIA01000009">
    <property type="protein sequence ID" value="SFV88108.1"/>
    <property type="molecule type" value="Genomic_DNA"/>
</dbReference>
<dbReference type="InterPro" id="IPR042245">
    <property type="entry name" value="Tgt2/MlaC_sf"/>
</dbReference>
<protein>
    <submittedName>
        <fullName evidence="1">Toluene tolerance</fullName>
    </submittedName>
</protein>
<sequence>MTSGVTLSKEDGVSHSKTVAGIISMPKAAALNIMTEALSSVKKLQKQGLATPENIKKLIGAKLLPNIDIDAATHLVLKKHLSELNNTQIQLFERYIIHSLIKDYSGMLGSYDKLDSIKVTAEPNVKRKGAKAKVNLIIALGGASKPAKVTLKMIQTNQWRIYDIAFLGVSLIKTYRAQFNSHIRRKGVDSLIKKISKKLLEG</sequence>
<proteinExistence type="predicted"/>
<accession>A0A1W1E2K8</accession>
<name>A0A1W1E2K8_9ZZZZ</name>
<dbReference type="AlphaFoldDB" id="A0A1W1E2K8"/>
<dbReference type="Gene3D" id="3.10.450.710">
    <property type="entry name" value="Tgt2/MlaC"/>
    <property type="match status" value="1"/>
</dbReference>
<evidence type="ECO:0000313" key="1">
    <source>
        <dbReference type="EMBL" id="SFV88108.1"/>
    </source>
</evidence>
<reference evidence="1" key="1">
    <citation type="submission" date="2016-10" db="EMBL/GenBank/DDBJ databases">
        <authorList>
            <person name="de Groot N.N."/>
        </authorList>
    </citation>
    <scope>NUCLEOTIDE SEQUENCE</scope>
</reference>
<dbReference type="PANTHER" id="PTHR36573">
    <property type="entry name" value="INTERMEMBRANE PHOSPHOLIPID TRANSPORT SYSTEM BINDING PROTEIN MLAC"/>
    <property type="match status" value="1"/>
</dbReference>
<dbReference type="InterPro" id="IPR008869">
    <property type="entry name" value="MlaC/ttg2D"/>
</dbReference>
<gene>
    <name evidence="1" type="ORF">MNB_SUP05-SYMBIONT-7-790</name>
</gene>
<dbReference type="Pfam" id="PF05494">
    <property type="entry name" value="MlaC"/>
    <property type="match status" value="1"/>
</dbReference>